<keyword evidence="1" id="KW-0677">Repeat</keyword>
<dbReference type="EMBL" id="JASKHM010000014">
    <property type="protein sequence ID" value="MEQ4485091.1"/>
    <property type="molecule type" value="Genomic_DNA"/>
</dbReference>
<gene>
    <name evidence="3" type="ORF">QJS35_22125</name>
</gene>
<dbReference type="SMART" id="SM00060">
    <property type="entry name" value="FN3"/>
    <property type="match status" value="2"/>
</dbReference>
<feature type="domain" description="Fibronectin type-III" evidence="2">
    <location>
        <begin position="222"/>
        <end position="306"/>
    </location>
</feature>
<dbReference type="Proteomes" id="UP001493487">
    <property type="component" value="Unassembled WGS sequence"/>
</dbReference>
<feature type="domain" description="Fibronectin type-III" evidence="2">
    <location>
        <begin position="1"/>
        <end position="62"/>
    </location>
</feature>
<dbReference type="InterPro" id="IPR003961">
    <property type="entry name" value="FN3_dom"/>
</dbReference>
<dbReference type="InterPro" id="IPR013783">
    <property type="entry name" value="Ig-like_fold"/>
</dbReference>
<proteinExistence type="predicted"/>
<dbReference type="InterPro" id="IPR050991">
    <property type="entry name" value="ECM_Regulatory_Proteins"/>
</dbReference>
<dbReference type="CDD" id="cd00063">
    <property type="entry name" value="FN3"/>
    <property type="match status" value="2"/>
</dbReference>
<keyword evidence="4" id="KW-1185">Reference proteome</keyword>
<comment type="caution">
    <text evidence="3">The sequence shown here is derived from an EMBL/GenBank/DDBJ whole genome shotgun (WGS) entry which is preliminary data.</text>
</comment>
<dbReference type="InterPro" id="IPR036116">
    <property type="entry name" value="FN3_sf"/>
</dbReference>
<evidence type="ECO:0000313" key="4">
    <source>
        <dbReference type="Proteomes" id="UP001493487"/>
    </source>
</evidence>
<evidence type="ECO:0000313" key="3">
    <source>
        <dbReference type="EMBL" id="MEQ4485091.1"/>
    </source>
</evidence>
<name>A0ABV1KYG6_9BACL</name>
<feature type="non-terminal residue" evidence="3">
    <location>
        <position position="1"/>
    </location>
</feature>
<dbReference type="SUPFAM" id="SSF49265">
    <property type="entry name" value="Fibronectin type III"/>
    <property type="match status" value="2"/>
</dbReference>
<dbReference type="Pfam" id="PF00041">
    <property type="entry name" value="fn3"/>
    <property type="match status" value="2"/>
</dbReference>
<sequence>QNSGAVTYTVYKNGTLMGTTANTTYTVTGLTKATSYTMTVVATDAAGNESEAAEVTATTAGGNLLPNGGFETYTGSSGAADGWSRNGSDWSVVTTPVAEGTRAQRIGLSGLNVDNWVSLYRSFPVSPGKSFVLDGQFNASALNNAKVQLNLTFMDANGNYITEYNRELFTTTDGYVTLKIADIMPANAVEAEVNLRLKPTANNGTGTMYVDGLRFRYFTPTIPGNLHVTGAENTSVDLDWDDSTQNSGAVTYTVYKNGTLMDTTANTNYTVTGLTKATSYTMTVVASDAAGNESEAAEVTATTAGGNMLPNGGFETYTGSSGAADGWNTDGSDWSVVTTPVMEGTRAQRIGLSGLGGGHYIELYRDVAVTAGKSFALDGQFNAAAMNHAKVQLNISFYNANDNYITEQKKELLGTTDGYVPLKTVGTVPANAVSARIGIRIYATEDNGTATLYADKLSFRYFTPTLPGNLHVTGAANTSVDLDWDASTQNSGAVTYTVYKNGTLVGTTANTTYTVTGLTKATSYTMTVVASDAAGNESEAAEVTATTAGGNLLVNGSFETENGWTVEGSEFQRVTSTVYQGQFAQKLKSSNLQLDHSEAVYQMVMVDPLKPYSLSTKLNVQNLTNMKLQMFIDFYDAQGNAIATNTREINQVTNSFVSFMISGKVPTSAVKAFVTVRMVSLANGANGEAVIDNMDLHYQSEVRYIYNSQNRLDYIIYSDGTIYDFEYDNNGNLKAIRRRP</sequence>
<evidence type="ECO:0000259" key="2">
    <source>
        <dbReference type="PROSITE" id="PS50853"/>
    </source>
</evidence>
<dbReference type="Gene3D" id="2.60.40.10">
    <property type="entry name" value="Immunoglobulins"/>
    <property type="match status" value="3"/>
</dbReference>
<dbReference type="PROSITE" id="PS50853">
    <property type="entry name" value="FN3"/>
    <property type="match status" value="3"/>
</dbReference>
<dbReference type="PANTHER" id="PTHR46708:SF2">
    <property type="entry name" value="FIBRONECTIN TYPE-III DOMAIN-CONTAINING PROTEIN"/>
    <property type="match status" value="1"/>
</dbReference>
<dbReference type="Gene3D" id="2.60.120.260">
    <property type="entry name" value="Galactose-binding domain-like"/>
    <property type="match status" value="3"/>
</dbReference>
<dbReference type="PANTHER" id="PTHR46708">
    <property type="entry name" value="TENASCIN"/>
    <property type="match status" value="1"/>
</dbReference>
<accession>A0ABV1KYG6</accession>
<protein>
    <submittedName>
        <fullName evidence="3">Fibronectin type III domain-containing protein</fullName>
    </submittedName>
</protein>
<reference evidence="3 4" key="1">
    <citation type="journal article" date="2023" name="Genome Announc.">
        <title>Pan-Genome Analyses of the Genus Cohnella and Proposal of the Novel Species Cohnella silvisoli sp. nov., Isolated from Forest Soil.</title>
        <authorList>
            <person name="Wang C."/>
            <person name="Mao L."/>
            <person name="Bao G."/>
            <person name="Zhu H."/>
        </authorList>
    </citation>
    <scope>NUCLEOTIDE SEQUENCE [LARGE SCALE GENOMIC DNA]</scope>
    <source>
        <strain evidence="3 4">NL03-T5-1</strain>
    </source>
</reference>
<dbReference type="RefSeq" id="WP_232187469.1">
    <property type="nucleotide sequence ID" value="NZ_JAIOAP010000012.1"/>
</dbReference>
<organism evidence="3 4">
    <name type="scientific">Cohnella silvisoli</name>
    <dbReference type="NCBI Taxonomy" id="2873699"/>
    <lineage>
        <taxon>Bacteria</taxon>
        <taxon>Bacillati</taxon>
        <taxon>Bacillota</taxon>
        <taxon>Bacilli</taxon>
        <taxon>Bacillales</taxon>
        <taxon>Paenibacillaceae</taxon>
        <taxon>Cohnella</taxon>
    </lineage>
</organism>
<evidence type="ECO:0000256" key="1">
    <source>
        <dbReference type="ARBA" id="ARBA00022737"/>
    </source>
</evidence>
<feature type="domain" description="Fibronectin type-III" evidence="2">
    <location>
        <begin position="466"/>
        <end position="550"/>
    </location>
</feature>